<dbReference type="AlphaFoldDB" id="A0A914S376"/>
<name>A0A914S376_PAREQ</name>
<sequence length="57" mass="6761">MLNNLFSGYPYEVINKYISKYCAKYVYHESITISRMNTKPRYCDEIADKHPGHQLIC</sequence>
<organism evidence="1 2">
    <name type="scientific">Parascaris equorum</name>
    <name type="common">Equine roundworm</name>
    <dbReference type="NCBI Taxonomy" id="6256"/>
    <lineage>
        <taxon>Eukaryota</taxon>
        <taxon>Metazoa</taxon>
        <taxon>Ecdysozoa</taxon>
        <taxon>Nematoda</taxon>
        <taxon>Chromadorea</taxon>
        <taxon>Rhabditida</taxon>
        <taxon>Spirurina</taxon>
        <taxon>Ascaridomorpha</taxon>
        <taxon>Ascaridoidea</taxon>
        <taxon>Ascarididae</taxon>
        <taxon>Parascaris</taxon>
    </lineage>
</organism>
<dbReference type="Proteomes" id="UP000887564">
    <property type="component" value="Unplaced"/>
</dbReference>
<keyword evidence="1" id="KW-1185">Reference proteome</keyword>
<dbReference type="WBParaSite" id="PEQ_0000875101-mRNA-1">
    <property type="protein sequence ID" value="PEQ_0000875101-mRNA-1"/>
    <property type="gene ID" value="PEQ_0000875101"/>
</dbReference>
<reference evidence="2" key="1">
    <citation type="submission" date="2022-11" db="UniProtKB">
        <authorList>
            <consortium name="WormBaseParasite"/>
        </authorList>
    </citation>
    <scope>IDENTIFICATION</scope>
</reference>
<evidence type="ECO:0000313" key="2">
    <source>
        <dbReference type="WBParaSite" id="PEQ_0000875101-mRNA-1"/>
    </source>
</evidence>
<accession>A0A914S376</accession>
<protein>
    <submittedName>
        <fullName evidence="2">Uncharacterized protein</fullName>
    </submittedName>
</protein>
<proteinExistence type="predicted"/>
<evidence type="ECO:0000313" key="1">
    <source>
        <dbReference type="Proteomes" id="UP000887564"/>
    </source>
</evidence>